<keyword evidence="1" id="KW-0812">Transmembrane</keyword>
<name>A0A2M8F9Z8_9BACT</name>
<protein>
    <submittedName>
        <fullName evidence="2">Uncharacterized protein</fullName>
    </submittedName>
</protein>
<dbReference type="Proteomes" id="UP000231456">
    <property type="component" value="Unassembled WGS sequence"/>
</dbReference>
<sequence length="84" mass="9527">MAGGYQLHYSLFIAEESISKSKENTSFAKKTKPDRSRVCVFMTLVLGSAIIIPMYQVDNRRTMSLNGSADTTDIGNPREMYRMR</sequence>
<dbReference type="AlphaFoldDB" id="A0A2M8F9Z8"/>
<dbReference type="EMBL" id="PFRH01000080">
    <property type="protein sequence ID" value="PJC52536.1"/>
    <property type="molecule type" value="Genomic_DNA"/>
</dbReference>
<evidence type="ECO:0000313" key="3">
    <source>
        <dbReference type="Proteomes" id="UP000231456"/>
    </source>
</evidence>
<keyword evidence="1" id="KW-1133">Transmembrane helix</keyword>
<accession>A0A2M8F9Z8</accession>
<comment type="caution">
    <text evidence="2">The sequence shown here is derived from an EMBL/GenBank/DDBJ whole genome shotgun (WGS) entry which is preliminary data.</text>
</comment>
<evidence type="ECO:0000313" key="2">
    <source>
        <dbReference type="EMBL" id="PJC52536.1"/>
    </source>
</evidence>
<evidence type="ECO:0000256" key="1">
    <source>
        <dbReference type="SAM" id="Phobius"/>
    </source>
</evidence>
<feature type="transmembrane region" description="Helical" evidence="1">
    <location>
        <begin position="38"/>
        <end position="57"/>
    </location>
</feature>
<reference evidence="3" key="1">
    <citation type="submission" date="2017-09" db="EMBL/GenBank/DDBJ databases">
        <title>Depth-based differentiation of microbial function through sediment-hosted aquifers and enrichment of novel symbionts in the deep terrestrial subsurface.</title>
        <authorList>
            <person name="Probst A.J."/>
            <person name="Ladd B."/>
            <person name="Jarett J.K."/>
            <person name="Geller-Mcgrath D.E."/>
            <person name="Sieber C.M.K."/>
            <person name="Emerson J.B."/>
            <person name="Anantharaman K."/>
            <person name="Thomas B.C."/>
            <person name="Malmstrom R."/>
            <person name="Stieglmeier M."/>
            <person name="Klingl A."/>
            <person name="Woyke T."/>
            <person name="Ryan C.M."/>
            <person name="Banfield J.F."/>
        </authorList>
    </citation>
    <scope>NUCLEOTIDE SEQUENCE [LARGE SCALE GENOMIC DNA]</scope>
</reference>
<proteinExistence type="predicted"/>
<organism evidence="2 3">
    <name type="scientific">Candidatus Magasanikbacteria bacterium CG_4_9_14_0_2_um_filter_42_11</name>
    <dbReference type="NCBI Taxonomy" id="1974643"/>
    <lineage>
        <taxon>Bacteria</taxon>
        <taxon>Candidatus Magasanikiibacteriota</taxon>
    </lineage>
</organism>
<keyword evidence="1" id="KW-0472">Membrane</keyword>
<gene>
    <name evidence="2" type="ORF">CO030_02315</name>
</gene>